<dbReference type="GO" id="GO:0006952">
    <property type="term" value="P:defense response"/>
    <property type="evidence" value="ECO:0007669"/>
    <property type="project" value="InterPro"/>
</dbReference>
<comment type="similarity">
    <text evidence="1">Belongs to the BetVI family.</text>
</comment>
<dbReference type="PRINTS" id="PR00634">
    <property type="entry name" value="BETALLERGEN"/>
</dbReference>
<accession>A0A7J7LF70</accession>
<gene>
    <name evidence="4" type="ORF">GIB67_024359</name>
</gene>
<keyword evidence="2" id="KW-1133">Transmembrane helix</keyword>
<dbReference type="InterPro" id="IPR050279">
    <property type="entry name" value="Plant_def-hormone_signal"/>
</dbReference>
<evidence type="ECO:0000313" key="4">
    <source>
        <dbReference type="EMBL" id="KAF6141275.1"/>
    </source>
</evidence>
<keyword evidence="5" id="KW-1185">Reference proteome</keyword>
<evidence type="ECO:0000259" key="3">
    <source>
        <dbReference type="Pfam" id="PF00407"/>
    </source>
</evidence>
<dbReference type="InterPro" id="IPR000916">
    <property type="entry name" value="Bet_v_I/MLP"/>
</dbReference>
<dbReference type="GO" id="GO:0005737">
    <property type="term" value="C:cytoplasm"/>
    <property type="evidence" value="ECO:0007669"/>
    <property type="project" value="TreeGrafter"/>
</dbReference>
<dbReference type="GO" id="GO:0009738">
    <property type="term" value="P:abscisic acid-activated signaling pathway"/>
    <property type="evidence" value="ECO:0007669"/>
    <property type="project" value="InterPro"/>
</dbReference>
<dbReference type="Proteomes" id="UP000541444">
    <property type="component" value="Unassembled WGS sequence"/>
</dbReference>
<dbReference type="CDD" id="cd07816">
    <property type="entry name" value="Bet_v1-like"/>
    <property type="match status" value="1"/>
</dbReference>
<dbReference type="FunFam" id="3.30.530.20:FF:000007">
    <property type="entry name" value="Major pollen allergen Bet v 1-A"/>
    <property type="match status" value="1"/>
</dbReference>
<protein>
    <recommendedName>
        <fullName evidence="3">Bet v I/Major latex protein domain-containing protein</fullName>
    </recommendedName>
</protein>
<feature type="transmembrane region" description="Helical" evidence="2">
    <location>
        <begin position="36"/>
        <end position="57"/>
    </location>
</feature>
<dbReference type="SUPFAM" id="SSF55961">
    <property type="entry name" value="Bet v1-like"/>
    <property type="match status" value="1"/>
</dbReference>
<dbReference type="GO" id="GO:0004864">
    <property type="term" value="F:protein phosphatase inhibitor activity"/>
    <property type="evidence" value="ECO:0007669"/>
    <property type="project" value="InterPro"/>
</dbReference>
<proteinExistence type="inferred from homology"/>
<dbReference type="Gene3D" id="3.30.530.20">
    <property type="match status" value="1"/>
</dbReference>
<reference evidence="4 5" key="1">
    <citation type="journal article" date="2020" name="IScience">
        <title>Genome Sequencing of the Endangered Kingdonia uniflora (Circaeasteraceae, Ranunculales) Reveals Potential Mechanisms of Evolutionary Specialization.</title>
        <authorList>
            <person name="Sun Y."/>
            <person name="Deng T."/>
            <person name="Zhang A."/>
            <person name="Moore M.J."/>
            <person name="Landis J.B."/>
            <person name="Lin N."/>
            <person name="Zhang H."/>
            <person name="Zhang X."/>
            <person name="Huang J."/>
            <person name="Zhang X."/>
            <person name="Sun H."/>
            <person name="Wang H."/>
        </authorList>
    </citation>
    <scope>NUCLEOTIDE SEQUENCE [LARGE SCALE GENOMIC DNA]</scope>
    <source>
        <strain evidence="4">TB1705</strain>
        <tissue evidence="4">Leaf</tissue>
    </source>
</reference>
<evidence type="ECO:0000256" key="1">
    <source>
        <dbReference type="ARBA" id="ARBA00009744"/>
    </source>
</evidence>
<dbReference type="GO" id="GO:0038023">
    <property type="term" value="F:signaling receptor activity"/>
    <property type="evidence" value="ECO:0007669"/>
    <property type="project" value="InterPro"/>
</dbReference>
<dbReference type="OrthoDB" id="1500546at2759"/>
<dbReference type="Pfam" id="PF00407">
    <property type="entry name" value="Bet_v_1"/>
    <property type="match status" value="1"/>
</dbReference>
<evidence type="ECO:0000313" key="5">
    <source>
        <dbReference type="Proteomes" id="UP000541444"/>
    </source>
</evidence>
<feature type="domain" description="Bet v I/Major latex protein" evidence="3">
    <location>
        <begin position="58"/>
        <end position="206"/>
    </location>
</feature>
<dbReference type="InterPro" id="IPR023393">
    <property type="entry name" value="START-like_dom_sf"/>
</dbReference>
<dbReference type="PANTHER" id="PTHR31213:SF174">
    <property type="entry name" value="MAJOR ALLERGEN PRU AR 1-LIKE"/>
    <property type="match status" value="1"/>
</dbReference>
<keyword evidence="2" id="KW-0812">Transmembrane</keyword>
<sequence>MSYYFERVKVNVLVLEFSLFKIRKTSTTKPSHNLSLFLSIINSLIPFYSIETIMGIIKMSQNFTTRVAPVRLFNALIIDWLNLCPKLMFSTIESIENLEGNGEAGSIVQINFTDACPMKFVKHHINELDKENLRCKFTVIEGEILGDKLESIIYEVKIGPHGSGCILKISSEYHPHDGIEIKEEDIDAGGKDLAVGICEVVEAYLMAHPKFYL</sequence>
<dbReference type="EMBL" id="JACGCM010002329">
    <property type="protein sequence ID" value="KAF6141275.1"/>
    <property type="molecule type" value="Genomic_DNA"/>
</dbReference>
<comment type="caution">
    <text evidence="4">The sequence shown here is derived from an EMBL/GenBank/DDBJ whole genome shotgun (WGS) entry which is preliminary data.</text>
</comment>
<dbReference type="GO" id="GO:0010427">
    <property type="term" value="F:abscisic acid binding"/>
    <property type="evidence" value="ECO:0007669"/>
    <property type="project" value="InterPro"/>
</dbReference>
<dbReference type="GO" id="GO:0005634">
    <property type="term" value="C:nucleus"/>
    <property type="evidence" value="ECO:0007669"/>
    <property type="project" value="TreeGrafter"/>
</dbReference>
<name>A0A7J7LF70_9MAGN</name>
<evidence type="ECO:0000256" key="2">
    <source>
        <dbReference type="SAM" id="Phobius"/>
    </source>
</evidence>
<keyword evidence="2" id="KW-0472">Membrane</keyword>
<organism evidence="4 5">
    <name type="scientific">Kingdonia uniflora</name>
    <dbReference type="NCBI Taxonomy" id="39325"/>
    <lineage>
        <taxon>Eukaryota</taxon>
        <taxon>Viridiplantae</taxon>
        <taxon>Streptophyta</taxon>
        <taxon>Embryophyta</taxon>
        <taxon>Tracheophyta</taxon>
        <taxon>Spermatophyta</taxon>
        <taxon>Magnoliopsida</taxon>
        <taxon>Ranunculales</taxon>
        <taxon>Circaeasteraceae</taxon>
        <taxon>Kingdonia</taxon>
    </lineage>
</organism>
<dbReference type="PANTHER" id="PTHR31213">
    <property type="entry name" value="OS08G0374000 PROTEIN-RELATED"/>
    <property type="match status" value="1"/>
</dbReference>
<dbReference type="AlphaFoldDB" id="A0A7J7LF70"/>
<dbReference type="InterPro" id="IPR024949">
    <property type="entry name" value="Bet_v_I_allergen"/>
</dbReference>